<dbReference type="AlphaFoldDB" id="A0AAU7B190"/>
<dbReference type="SUPFAM" id="SSF51126">
    <property type="entry name" value="Pectin lyase-like"/>
    <property type="match status" value="1"/>
</dbReference>
<proteinExistence type="predicted"/>
<protein>
    <recommendedName>
        <fullName evidence="4">PASTA domain-containing protein</fullName>
    </recommendedName>
</protein>
<dbReference type="CDD" id="cd06577">
    <property type="entry name" value="PASTA_pknB"/>
    <property type="match status" value="1"/>
</dbReference>
<evidence type="ECO:0000256" key="1">
    <source>
        <dbReference type="SAM" id="MobiDB-lite"/>
    </source>
</evidence>
<dbReference type="PROSITE" id="PS51318">
    <property type="entry name" value="TAT"/>
    <property type="match status" value="1"/>
</dbReference>
<dbReference type="NCBIfam" id="NF041518">
    <property type="entry name" value="choice_anch_Q"/>
    <property type="match status" value="1"/>
</dbReference>
<name>A0AAU7B190_9ACTN</name>
<dbReference type="InterPro" id="IPR059226">
    <property type="entry name" value="Choice_anch_Q_dom"/>
</dbReference>
<evidence type="ECO:0000256" key="2">
    <source>
        <dbReference type="SAM" id="SignalP"/>
    </source>
</evidence>
<dbReference type="KEGG" id="parq:DSM112329_04567"/>
<accession>A0AAU7B190</accession>
<keyword evidence="2" id="KW-0732">Signal</keyword>
<gene>
    <name evidence="3" type="ORF">DSM112329_04567</name>
</gene>
<feature type="region of interest" description="Disordered" evidence="1">
    <location>
        <begin position="313"/>
        <end position="415"/>
    </location>
</feature>
<dbReference type="InterPro" id="IPR005543">
    <property type="entry name" value="PASTA_dom"/>
</dbReference>
<reference evidence="3" key="1">
    <citation type="submission" date="2022-12" db="EMBL/GenBank/DDBJ databases">
        <title>Paraconexibacter alkalitolerans sp. nov. and Baekduia alba sp. nov., isolated from soil and emended description of the genera Paraconexibacter (Chun et al., 2020) and Baekduia (An et al., 2020).</title>
        <authorList>
            <person name="Vieira S."/>
            <person name="Huber K.J."/>
            <person name="Geppert A."/>
            <person name="Wolf J."/>
            <person name="Neumann-Schaal M."/>
            <person name="Muesken M."/>
            <person name="Overmann J."/>
        </authorList>
    </citation>
    <scope>NUCLEOTIDE SEQUENCE</scope>
    <source>
        <strain evidence="3">AEG42_29</strain>
    </source>
</reference>
<feature type="chain" id="PRO_5043649724" description="PASTA domain-containing protein" evidence="2">
    <location>
        <begin position="39"/>
        <end position="496"/>
    </location>
</feature>
<feature type="signal peptide" evidence="2">
    <location>
        <begin position="1"/>
        <end position="38"/>
    </location>
</feature>
<dbReference type="InterPro" id="IPR012334">
    <property type="entry name" value="Pectin_lyas_fold"/>
</dbReference>
<evidence type="ECO:0008006" key="4">
    <source>
        <dbReference type="Google" id="ProtNLM"/>
    </source>
</evidence>
<feature type="compositionally biased region" description="Low complexity" evidence="1">
    <location>
        <begin position="381"/>
        <end position="415"/>
    </location>
</feature>
<dbReference type="Gene3D" id="2.160.20.10">
    <property type="entry name" value="Single-stranded right-handed beta-helix, Pectin lyase-like"/>
    <property type="match status" value="1"/>
</dbReference>
<dbReference type="InterPro" id="IPR006311">
    <property type="entry name" value="TAT_signal"/>
</dbReference>
<organism evidence="3">
    <name type="scientific">Paraconexibacter sp. AEG42_29</name>
    <dbReference type="NCBI Taxonomy" id="2997339"/>
    <lineage>
        <taxon>Bacteria</taxon>
        <taxon>Bacillati</taxon>
        <taxon>Actinomycetota</taxon>
        <taxon>Thermoleophilia</taxon>
        <taxon>Solirubrobacterales</taxon>
        <taxon>Paraconexibacteraceae</taxon>
        <taxon>Paraconexibacter</taxon>
    </lineage>
</organism>
<dbReference type="EMBL" id="CP114014">
    <property type="protein sequence ID" value="XAY07679.1"/>
    <property type="molecule type" value="Genomic_DNA"/>
</dbReference>
<dbReference type="RefSeq" id="WP_354698869.1">
    <property type="nucleotide sequence ID" value="NZ_CP114014.1"/>
</dbReference>
<dbReference type="Gene3D" id="3.30.10.20">
    <property type="match status" value="1"/>
</dbReference>
<dbReference type="InterPro" id="IPR011050">
    <property type="entry name" value="Pectin_lyase_fold/virulence"/>
</dbReference>
<evidence type="ECO:0000313" key="3">
    <source>
        <dbReference type="EMBL" id="XAY07679.1"/>
    </source>
</evidence>
<sequence length="496" mass="49714">MTSSLPRTPRTTRRSLAVAATTLLATVAAAAAAPGAHAETRYTTPFSSATTAPGVAGACTPSAPCQINAAFAAAQPGDTIHVAAGDYGSADAPLTRSLVPGGLAANVTIHFEDGVRLDLAPTGKGPGLAVPTGARVHGNGVQLRFRGDGYGVANFGGAVERMEVRSSDGPSCVARGAGARFTSTLCLNTRATLGYGFVSTAEAVEVDHLTAVVTGDYSSAILVDSRGGSAYDSDSPARLTMRSSIGWAFDAASRVSAGLYFATDGNRSATATVVRSIVSSHGAQGPGPWALDDQGMRGADPRPVGTGDWHLKAGSPAIDAGDDAPGTTNTRDLVGNPRVSGAASDIGAYEFDPRHPGSAAVGGGGAAPVLTPGSVTPPAPATTTTGTGTPSEPAFTPGSVAAPVPATTTTSTTSGPVLTAPYTSTAAPTVTRRCVVPRVVNLTLAAARHRLTKAGCAVGRVGELRRLSNGTLVVQRQSIAAKQRRAAGTRVSLGRL</sequence>